<dbReference type="InterPro" id="IPR028098">
    <property type="entry name" value="Glyco_trans_4-like_N"/>
</dbReference>
<keyword evidence="3" id="KW-1185">Reference proteome</keyword>
<sequence>MDVMDSPDIAIFLDSRQQGGIETHALHLARGLKKFGYSPSILFYCRYNADHPIEPLLHHHQIPFEYLDGKINSAGLWCRRHSPLLIHTHGYKANIIGRLAAKLTDTPIVSTFHNGDRGSGLIRLYHWFDELTSRLSHNIAVSPEIALRLPEPVKLMNNFIEAPRWSATTGQEVAFVGRLSHEKGPDLFLQLAKHLPDLHFTVYGSGNLHETLAASKAPNVKFAGQVTSMEPHWQQVGLLCITSREEGLPLVALEAMAHGIPVLSFAVGALPELIEAGSNGWIISEGNIKQMSKQIRHWQCLSDEDKKKLAQTCIETIRKNYSYDAVIPELLTLYRHAVNKAGYIWPEMPVQEQAQELLQELPREQ</sequence>
<dbReference type="PANTHER" id="PTHR12526:SF630">
    <property type="entry name" value="GLYCOSYLTRANSFERASE"/>
    <property type="match status" value="1"/>
</dbReference>
<evidence type="ECO:0000259" key="1">
    <source>
        <dbReference type="Pfam" id="PF13439"/>
    </source>
</evidence>
<evidence type="ECO:0000313" key="3">
    <source>
        <dbReference type="Proteomes" id="UP001549366"/>
    </source>
</evidence>
<dbReference type="PANTHER" id="PTHR12526">
    <property type="entry name" value="GLYCOSYLTRANSFERASE"/>
    <property type="match status" value="1"/>
</dbReference>
<comment type="caution">
    <text evidence="2">The sequence shown here is derived from an EMBL/GenBank/DDBJ whole genome shotgun (WGS) entry which is preliminary data.</text>
</comment>
<gene>
    <name evidence="2" type="ORF">V5J35_001347</name>
</gene>
<proteinExistence type="predicted"/>
<dbReference type="SUPFAM" id="SSF53756">
    <property type="entry name" value="UDP-Glycosyltransferase/glycogen phosphorylase"/>
    <property type="match status" value="1"/>
</dbReference>
<dbReference type="CDD" id="cd03801">
    <property type="entry name" value="GT4_PimA-like"/>
    <property type="match status" value="1"/>
</dbReference>
<protein>
    <submittedName>
        <fullName evidence="2">Glycosyltransferase involved in cell wall biosynthesis</fullName>
    </submittedName>
</protein>
<accession>A0ABV2SEH2</accession>
<evidence type="ECO:0000313" key="2">
    <source>
        <dbReference type="EMBL" id="MET4756155.1"/>
    </source>
</evidence>
<feature type="domain" description="Glycosyltransferase subfamily 4-like N-terminal" evidence="1">
    <location>
        <begin position="19"/>
        <end position="148"/>
    </location>
</feature>
<dbReference type="Pfam" id="PF13439">
    <property type="entry name" value="Glyco_transf_4"/>
    <property type="match status" value="1"/>
</dbReference>
<reference evidence="2 3" key="1">
    <citation type="submission" date="2024-06" db="EMBL/GenBank/DDBJ databases">
        <title>Genomic Encyclopedia of Type Strains, Phase V (KMG-V): Genome sequencing to study the core and pangenomes of soil and plant-associated prokaryotes.</title>
        <authorList>
            <person name="Whitman W."/>
        </authorList>
    </citation>
    <scope>NUCLEOTIDE SEQUENCE [LARGE SCALE GENOMIC DNA]</scope>
    <source>
        <strain evidence="2 3">NE40</strain>
    </source>
</reference>
<organism evidence="2 3">
    <name type="scientific">Endozoicomonas lisbonensis</name>
    <dbReference type="NCBI Taxonomy" id="3120522"/>
    <lineage>
        <taxon>Bacteria</taxon>
        <taxon>Pseudomonadati</taxon>
        <taxon>Pseudomonadota</taxon>
        <taxon>Gammaproteobacteria</taxon>
        <taxon>Oceanospirillales</taxon>
        <taxon>Endozoicomonadaceae</taxon>
        <taxon>Endozoicomonas</taxon>
    </lineage>
</organism>
<dbReference type="Gene3D" id="3.40.50.2000">
    <property type="entry name" value="Glycogen Phosphorylase B"/>
    <property type="match status" value="2"/>
</dbReference>
<name>A0ABV2SEH2_9GAMM</name>
<dbReference type="EMBL" id="JBEWTB010000002">
    <property type="protein sequence ID" value="MET4756155.1"/>
    <property type="molecule type" value="Genomic_DNA"/>
</dbReference>
<dbReference type="Proteomes" id="UP001549366">
    <property type="component" value="Unassembled WGS sequence"/>
</dbReference>
<dbReference type="Pfam" id="PF13692">
    <property type="entry name" value="Glyco_trans_1_4"/>
    <property type="match status" value="1"/>
</dbReference>